<dbReference type="Proteomes" id="UP001140949">
    <property type="component" value="Unassembled WGS sequence"/>
</dbReference>
<evidence type="ECO:0000256" key="4">
    <source>
        <dbReference type="ARBA" id="ARBA00023125"/>
    </source>
</evidence>
<name>A0AAX6E614_IRIPA</name>
<dbReference type="GO" id="GO:0000981">
    <property type="term" value="F:DNA-binding transcription factor activity, RNA polymerase II-specific"/>
    <property type="evidence" value="ECO:0007669"/>
    <property type="project" value="TreeGrafter"/>
</dbReference>
<dbReference type="InterPro" id="IPR001005">
    <property type="entry name" value="SANT/Myb"/>
</dbReference>
<keyword evidence="3" id="KW-0805">Transcription regulation</keyword>
<keyword evidence="11" id="KW-1185">Reference proteome</keyword>
<dbReference type="GO" id="GO:0000978">
    <property type="term" value="F:RNA polymerase II cis-regulatory region sequence-specific DNA binding"/>
    <property type="evidence" value="ECO:0007669"/>
    <property type="project" value="TreeGrafter"/>
</dbReference>
<dbReference type="FunFam" id="1.10.10.60:FF:000010">
    <property type="entry name" value="Transcriptional activator Myb isoform A"/>
    <property type="match status" value="1"/>
</dbReference>
<proteinExistence type="predicted"/>
<feature type="region of interest" description="Disordered" evidence="7">
    <location>
        <begin position="1"/>
        <end position="42"/>
    </location>
</feature>
<comment type="caution">
    <text evidence="10">The sequence shown here is derived from an EMBL/GenBank/DDBJ whole genome shotgun (WGS) entry which is preliminary data.</text>
</comment>
<evidence type="ECO:0000313" key="11">
    <source>
        <dbReference type="Proteomes" id="UP001140949"/>
    </source>
</evidence>
<dbReference type="FunFam" id="1.10.10.60:FF:000016">
    <property type="entry name" value="Transcriptional activator Myb isoform A"/>
    <property type="match status" value="1"/>
</dbReference>
<dbReference type="SMART" id="SM00717">
    <property type="entry name" value="SANT"/>
    <property type="match status" value="3"/>
</dbReference>
<keyword evidence="4" id="KW-0238">DNA-binding</keyword>
<feature type="domain" description="HTH myb-type" evidence="9">
    <location>
        <begin position="143"/>
        <end position="193"/>
    </location>
</feature>
<evidence type="ECO:0000259" key="9">
    <source>
        <dbReference type="PROSITE" id="PS51294"/>
    </source>
</evidence>
<feature type="compositionally biased region" description="Low complexity" evidence="7">
    <location>
        <begin position="831"/>
        <end position="843"/>
    </location>
</feature>
<feature type="domain" description="HTH myb-type" evidence="9">
    <location>
        <begin position="87"/>
        <end position="142"/>
    </location>
</feature>
<protein>
    <submittedName>
        <fullName evidence="10">Transcription factor MYB3R-1-like isoform X3</fullName>
    </submittedName>
</protein>
<sequence>MENNASMGCAAAPQDGGGEEYQRQRPLHGRVSGPTRRSTKGQWTAEEDAILCRAVQRFKGKNWKKIAECFPDRTDVQCLHRWQKVLNPELVKGPWTKEEDDIIVEMVNKHGAKKWSTIAQALPGRIGKQCRERWHNHLNPGINKEAWTQEEEIALIHAHQIYGNKWAELSKFLPGRTDNAIKNHWNSSVKKKLDSYMASGLLAQFQGLPRADNSSQCSSSSAINQQKSEDSGLNYRTEFEELSECSQNSALAVSLHSDELVAGMISGREDYKPGEDAIKIEVQDPNMPVCHNDYSSSLEEVQCVVPEIHRFRGAISLMGSNENLSPEIEGSEIIADQRNLHEFSSNSFRVITERSPALKKSLERRSRFAEGKNGKSRLFHDDVRLDNSISTSYDVLGTEQTKHLASEPDRCTSTYSEAVMGTKFSFGGPTSNVIINPDCFTGTMNCQSGIDPETCRNLTCSQPSLPASPSGGIPYSQSSMIPVPPSTLGLSDGKLTDTSDKAEMRMSVGFPEAELIACSHNDFAYRCSSAMSPNVGDRSKDCLHGDLGLDTVTPKQTFMEMMTLEFGTTTAMENLYLSDGNPNMQIERPDSGGLFYEPPRIQTLEVPFVSCDLIASSEQQAFSPLGIRQWMMSSTPNSIWDSPSNDDSPNAVLKSAARSFICTPSIMKKRQRELLSPLQEKQADKKCVTDLQRGLIYSRNDYSCIGTITKENVASCSIGVLVSPSDDQRESSENSQEKENLDPSICHQLQSAQMETKISGKGSDASNLMGNCTTNIGAPRKVGADIPSGSPAEVLAANGCLGNGDISSLNQFSRRMDCVSDQEQNKLHAESSSGPSALLSPGAHETKQVHSVPVASCQRASSSHPLQLADGKHLSIDVDHEKLNIFADTPSIKRGIESPSAWKSPWFMNSHLPGHRIDTNISFEDMAYFRSPGDGTYDAVGLMRHLNEQSAAAVAEAHEVLVSGNPDTTFGKSCVIEKSLRGHSDVDPVEGRILDFSGCATPGRRIENSKVGNVDASVSSSSQSSSYLLKSCR</sequence>
<keyword evidence="5" id="KW-0804">Transcription</keyword>
<evidence type="ECO:0000256" key="2">
    <source>
        <dbReference type="ARBA" id="ARBA00022737"/>
    </source>
</evidence>
<feature type="domain" description="Myb-like" evidence="8">
    <location>
        <begin position="87"/>
        <end position="138"/>
    </location>
</feature>
<feature type="compositionally biased region" description="Basic and acidic residues" evidence="7">
    <location>
        <begin position="820"/>
        <end position="829"/>
    </location>
</feature>
<evidence type="ECO:0000256" key="1">
    <source>
        <dbReference type="ARBA" id="ARBA00004123"/>
    </source>
</evidence>
<dbReference type="InterPro" id="IPR009057">
    <property type="entry name" value="Homeodomain-like_sf"/>
</dbReference>
<dbReference type="Pfam" id="PF00249">
    <property type="entry name" value="Myb_DNA-binding"/>
    <property type="match status" value="3"/>
</dbReference>
<evidence type="ECO:0000256" key="7">
    <source>
        <dbReference type="SAM" id="MobiDB-lite"/>
    </source>
</evidence>
<dbReference type="EMBL" id="JANAVB010039816">
    <property type="protein sequence ID" value="KAJ6799478.1"/>
    <property type="molecule type" value="Genomic_DNA"/>
</dbReference>
<dbReference type="PANTHER" id="PTHR45614:SF123">
    <property type="entry name" value="MYB DNA-BINDING DOMAIN SUPERFAMILY PROTEIN-RELATED"/>
    <property type="match status" value="1"/>
</dbReference>
<comment type="subcellular location">
    <subcellularLocation>
        <location evidence="1">Nucleus</location>
    </subcellularLocation>
</comment>
<dbReference type="InterPro" id="IPR017930">
    <property type="entry name" value="Myb_dom"/>
</dbReference>
<evidence type="ECO:0000256" key="6">
    <source>
        <dbReference type="ARBA" id="ARBA00023242"/>
    </source>
</evidence>
<feature type="compositionally biased region" description="Low complexity" evidence="7">
    <location>
        <begin position="1017"/>
        <end position="1026"/>
    </location>
</feature>
<reference evidence="10" key="2">
    <citation type="submission" date="2023-04" db="EMBL/GenBank/DDBJ databases">
        <authorList>
            <person name="Bruccoleri R.E."/>
            <person name="Oakeley E.J."/>
            <person name="Faust A.-M."/>
            <person name="Dessus-Babus S."/>
            <person name="Altorfer M."/>
            <person name="Burckhardt D."/>
            <person name="Oertli M."/>
            <person name="Naumann U."/>
            <person name="Petersen F."/>
            <person name="Wong J."/>
        </authorList>
    </citation>
    <scope>NUCLEOTIDE SEQUENCE</scope>
    <source>
        <strain evidence="10">GSM-AAB239-AS_SAM_17_03QT</strain>
        <tissue evidence="10">Leaf</tissue>
    </source>
</reference>
<keyword evidence="2" id="KW-0677">Repeat</keyword>
<dbReference type="PANTHER" id="PTHR45614">
    <property type="entry name" value="MYB PROTEIN-RELATED"/>
    <property type="match status" value="1"/>
</dbReference>
<dbReference type="InterPro" id="IPR050560">
    <property type="entry name" value="MYB_TF"/>
</dbReference>
<evidence type="ECO:0000256" key="3">
    <source>
        <dbReference type="ARBA" id="ARBA00023015"/>
    </source>
</evidence>
<reference evidence="10" key="1">
    <citation type="journal article" date="2023" name="GigaByte">
        <title>Genome assembly of the bearded iris, Iris pallida Lam.</title>
        <authorList>
            <person name="Bruccoleri R.E."/>
            <person name="Oakeley E.J."/>
            <person name="Faust A.M.E."/>
            <person name="Altorfer M."/>
            <person name="Dessus-Babus S."/>
            <person name="Burckhardt D."/>
            <person name="Oertli M."/>
            <person name="Naumann U."/>
            <person name="Petersen F."/>
            <person name="Wong J."/>
        </authorList>
    </citation>
    <scope>NUCLEOTIDE SEQUENCE</scope>
    <source>
        <strain evidence="10">GSM-AAB239-AS_SAM_17_03QT</strain>
    </source>
</reference>
<accession>A0AAX6E614</accession>
<feature type="domain" description="Myb-like" evidence="8">
    <location>
        <begin position="35"/>
        <end position="86"/>
    </location>
</feature>
<dbReference type="PROSITE" id="PS50090">
    <property type="entry name" value="MYB_LIKE"/>
    <property type="match status" value="3"/>
</dbReference>
<evidence type="ECO:0000313" key="10">
    <source>
        <dbReference type="EMBL" id="KAJ6799478.1"/>
    </source>
</evidence>
<feature type="region of interest" description="Disordered" evidence="7">
    <location>
        <begin position="820"/>
        <end position="852"/>
    </location>
</feature>
<dbReference type="GO" id="GO:0005634">
    <property type="term" value="C:nucleus"/>
    <property type="evidence" value="ECO:0007669"/>
    <property type="project" value="UniProtKB-SubCell"/>
</dbReference>
<dbReference type="SUPFAM" id="SSF46689">
    <property type="entry name" value="Homeodomain-like"/>
    <property type="match status" value="2"/>
</dbReference>
<keyword evidence="6" id="KW-0539">Nucleus</keyword>
<feature type="region of interest" description="Disordered" evidence="7">
    <location>
        <begin position="1011"/>
        <end position="1033"/>
    </location>
</feature>
<feature type="domain" description="Myb-like" evidence="8">
    <location>
        <begin position="139"/>
        <end position="189"/>
    </location>
</feature>
<dbReference type="PROSITE" id="PS51294">
    <property type="entry name" value="HTH_MYB"/>
    <property type="match status" value="3"/>
</dbReference>
<feature type="domain" description="HTH myb-type" evidence="9">
    <location>
        <begin position="35"/>
        <end position="86"/>
    </location>
</feature>
<evidence type="ECO:0000256" key="5">
    <source>
        <dbReference type="ARBA" id="ARBA00023163"/>
    </source>
</evidence>
<dbReference type="CDD" id="cd00167">
    <property type="entry name" value="SANT"/>
    <property type="match status" value="3"/>
</dbReference>
<dbReference type="AlphaFoldDB" id="A0AAX6E614"/>
<organism evidence="10 11">
    <name type="scientific">Iris pallida</name>
    <name type="common">Sweet iris</name>
    <dbReference type="NCBI Taxonomy" id="29817"/>
    <lineage>
        <taxon>Eukaryota</taxon>
        <taxon>Viridiplantae</taxon>
        <taxon>Streptophyta</taxon>
        <taxon>Embryophyta</taxon>
        <taxon>Tracheophyta</taxon>
        <taxon>Spermatophyta</taxon>
        <taxon>Magnoliopsida</taxon>
        <taxon>Liliopsida</taxon>
        <taxon>Asparagales</taxon>
        <taxon>Iridaceae</taxon>
        <taxon>Iridoideae</taxon>
        <taxon>Irideae</taxon>
        <taxon>Iris</taxon>
    </lineage>
</organism>
<dbReference type="Gene3D" id="1.10.10.60">
    <property type="entry name" value="Homeodomain-like"/>
    <property type="match status" value="3"/>
</dbReference>
<evidence type="ECO:0000259" key="8">
    <source>
        <dbReference type="PROSITE" id="PS50090"/>
    </source>
</evidence>
<gene>
    <name evidence="10" type="ORF">M6B38_206960</name>
</gene>
<dbReference type="FunFam" id="1.10.10.60:FF:000324">
    <property type="entry name" value="Transcription factor MYB3R-2"/>
    <property type="match status" value="1"/>
</dbReference>